<organism evidence="1 2">
    <name type="scientific">Kushneria marisflavi</name>
    <dbReference type="NCBI Taxonomy" id="157779"/>
    <lineage>
        <taxon>Bacteria</taxon>
        <taxon>Pseudomonadati</taxon>
        <taxon>Pseudomonadota</taxon>
        <taxon>Gammaproteobacteria</taxon>
        <taxon>Oceanospirillales</taxon>
        <taxon>Halomonadaceae</taxon>
        <taxon>Kushneria</taxon>
    </lineage>
</organism>
<keyword evidence="2" id="KW-1185">Reference proteome</keyword>
<protein>
    <submittedName>
        <fullName evidence="1">Uncharacterized protein</fullName>
    </submittedName>
</protein>
<dbReference type="Pfam" id="PF06224">
    <property type="entry name" value="AlkZ-like"/>
    <property type="match status" value="1"/>
</dbReference>
<dbReference type="Proteomes" id="UP000194457">
    <property type="component" value="Chromosome"/>
</dbReference>
<dbReference type="PANTHER" id="PTHR30528">
    <property type="entry name" value="CYTOPLASMIC PROTEIN"/>
    <property type="match status" value="1"/>
</dbReference>
<dbReference type="PANTHER" id="PTHR30528:SF0">
    <property type="entry name" value="CYTOPLASMIC PROTEIN"/>
    <property type="match status" value="1"/>
</dbReference>
<dbReference type="RefSeq" id="WP_086899315.1">
    <property type="nucleotide sequence ID" value="NZ_CP021358.1"/>
</dbReference>
<dbReference type="AlphaFoldDB" id="A0A240ULZ5"/>
<proteinExistence type="predicted"/>
<dbReference type="EMBL" id="CP021358">
    <property type="protein sequence ID" value="ART62062.1"/>
    <property type="molecule type" value="Genomic_DNA"/>
</dbReference>
<name>A0A240ULZ5_9GAMM</name>
<dbReference type="KEGG" id="kma:B9H00_02390"/>
<accession>A0A240ULZ5</accession>
<reference evidence="1 2" key="1">
    <citation type="submission" date="2017-05" db="EMBL/GenBank/DDBJ databases">
        <authorList>
            <person name="Song R."/>
            <person name="Chenine A.L."/>
            <person name="Ruprecht R.M."/>
        </authorList>
    </citation>
    <scope>NUCLEOTIDE SEQUENCE [LARGE SCALE GENOMIC DNA]</scope>
    <source>
        <strain evidence="1">SW32</strain>
    </source>
</reference>
<gene>
    <name evidence="1" type="ORF">B9H00_02390</name>
</gene>
<evidence type="ECO:0000313" key="1">
    <source>
        <dbReference type="EMBL" id="ART62062.1"/>
    </source>
</evidence>
<dbReference type="InterPro" id="IPR009351">
    <property type="entry name" value="AlkZ-like"/>
</dbReference>
<sequence>MTRHLSASNVRHLTLAMQGFGADRDGPEPDSRALSSLVRRLGLLQIDSVNVLCRAHYMPLYSRLGPYDRQWLERFNQGPPSKRRLFEYWGHEASLIPVEDYPLYRFRMQRAREGGGGLYKRLARFSKEHPDFVDQALAEIRHRGALAASDLTGGGRGQGSWWGWSHGKSALEYLFWSGQVLVAHRRGNFERVYDLPERVVGYDAVEAPELSPQQAQQALVARAARAMGVASVRDMQRYFRLDGREARACIEALVDSGELEPVEVEGWSMPAWQHVRARTSRRASHATALLSPFDPLMWDRERAARVFDFHYRIEIYTPSHLRQYGYYVLPFMLAGQMAARVDLKAERAAGVLQVIRAHPEPNISTEILAPALFEELVRLARFLGLGRVQIMGSGPLDRALEAVARET</sequence>
<evidence type="ECO:0000313" key="2">
    <source>
        <dbReference type="Proteomes" id="UP000194457"/>
    </source>
</evidence>
<dbReference type="OrthoDB" id="9787207at2"/>